<reference evidence="2 3" key="1">
    <citation type="submission" date="2020-08" db="EMBL/GenBank/DDBJ databases">
        <title>Cohnella phylogeny.</title>
        <authorList>
            <person name="Dunlap C."/>
        </authorList>
    </citation>
    <scope>NUCLEOTIDE SEQUENCE [LARGE SCALE GENOMIC DNA]</scope>
    <source>
        <strain evidence="2 3">DSM 103658</strain>
    </source>
</reference>
<evidence type="ECO:0000313" key="3">
    <source>
        <dbReference type="Proteomes" id="UP000574133"/>
    </source>
</evidence>
<dbReference type="RefSeq" id="WP_185179623.1">
    <property type="nucleotide sequence ID" value="NZ_CBCSEP010000009.1"/>
</dbReference>
<protein>
    <submittedName>
        <fullName evidence="2">Uncharacterized protein</fullName>
    </submittedName>
</protein>
<proteinExistence type="predicted"/>
<keyword evidence="3" id="KW-1185">Reference proteome</keyword>
<evidence type="ECO:0000313" key="2">
    <source>
        <dbReference type="EMBL" id="MBB6678352.1"/>
    </source>
</evidence>
<keyword evidence="1" id="KW-0175">Coiled coil</keyword>
<dbReference type="Proteomes" id="UP000574133">
    <property type="component" value="Unassembled WGS sequence"/>
</dbReference>
<comment type="caution">
    <text evidence="2">The sequence shown here is derived from an EMBL/GenBank/DDBJ whole genome shotgun (WGS) entry which is preliminary data.</text>
</comment>
<dbReference type="AlphaFoldDB" id="A0A841TBG4"/>
<dbReference type="EMBL" id="JACJVN010000055">
    <property type="protein sequence ID" value="MBB6678352.1"/>
    <property type="molecule type" value="Genomic_DNA"/>
</dbReference>
<organism evidence="2 3">
    <name type="scientific">Cohnella lubricantis</name>
    <dbReference type="NCBI Taxonomy" id="2163172"/>
    <lineage>
        <taxon>Bacteria</taxon>
        <taxon>Bacillati</taxon>
        <taxon>Bacillota</taxon>
        <taxon>Bacilli</taxon>
        <taxon>Bacillales</taxon>
        <taxon>Paenibacillaceae</taxon>
        <taxon>Cohnella</taxon>
    </lineage>
</organism>
<accession>A0A841TBG4</accession>
<name>A0A841TBG4_9BACL</name>
<evidence type="ECO:0000256" key="1">
    <source>
        <dbReference type="SAM" id="Coils"/>
    </source>
</evidence>
<gene>
    <name evidence="2" type="ORF">H4Q31_13680</name>
</gene>
<feature type="coiled-coil region" evidence="1">
    <location>
        <begin position="42"/>
        <end position="98"/>
    </location>
</feature>
<sequence>MAVIVCPWCQSELPVEEGQEPERYCPICDNEIGGYRSLQIGLDRNEELEEDAEARAELDEDEVEDLSGLADWDEDKDLREKSESLLVYEEAVEKLLDEQETVPECPHCREYMLEAGNRVVDADSFLSRESDMLGGPVLKAPFAMTMYICPSCFSMQYTLAEENRTEFAQRLSGAGAEQKKGR</sequence>